<feature type="region of interest" description="Disordered" evidence="3">
    <location>
        <begin position="323"/>
        <end position="382"/>
    </location>
</feature>
<dbReference type="GO" id="GO:0005739">
    <property type="term" value="C:mitochondrion"/>
    <property type="evidence" value="ECO:0007669"/>
    <property type="project" value="TreeGrafter"/>
</dbReference>
<organism evidence="5 6">
    <name type="scientific">Entomortierella chlamydospora</name>
    <dbReference type="NCBI Taxonomy" id="101097"/>
    <lineage>
        <taxon>Eukaryota</taxon>
        <taxon>Fungi</taxon>
        <taxon>Fungi incertae sedis</taxon>
        <taxon>Mucoromycota</taxon>
        <taxon>Mortierellomycotina</taxon>
        <taxon>Mortierellomycetes</taxon>
        <taxon>Mortierellales</taxon>
        <taxon>Mortierellaceae</taxon>
        <taxon>Entomortierella</taxon>
    </lineage>
</organism>
<dbReference type="Proteomes" id="UP000703661">
    <property type="component" value="Unassembled WGS sequence"/>
</dbReference>
<proteinExistence type="predicted"/>
<keyword evidence="1" id="KW-0880">Kelch repeat</keyword>
<feature type="region of interest" description="Disordered" evidence="3">
    <location>
        <begin position="967"/>
        <end position="994"/>
    </location>
</feature>
<dbReference type="SUPFAM" id="SSF117281">
    <property type="entry name" value="Kelch motif"/>
    <property type="match status" value="1"/>
</dbReference>
<dbReference type="SUPFAM" id="SSF54695">
    <property type="entry name" value="POZ domain"/>
    <property type="match status" value="1"/>
</dbReference>
<evidence type="ECO:0000256" key="2">
    <source>
        <dbReference type="ARBA" id="ARBA00022737"/>
    </source>
</evidence>
<keyword evidence="2" id="KW-0677">Repeat</keyword>
<feature type="compositionally biased region" description="Polar residues" evidence="3">
    <location>
        <begin position="341"/>
        <end position="352"/>
    </location>
</feature>
<feature type="compositionally biased region" description="Basic and acidic residues" evidence="3">
    <location>
        <begin position="407"/>
        <end position="422"/>
    </location>
</feature>
<feature type="compositionally biased region" description="Polar residues" evidence="3">
    <location>
        <begin position="434"/>
        <end position="450"/>
    </location>
</feature>
<feature type="compositionally biased region" description="Low complexity" evidence="3">
    <location>
        <begin position="201"/>
        <end position="214"/>
    </location>
</feature>
<dbReference type="GO" id="GO:0045454">
    <property type="term" value="P:cell redox homeostasis"/>
    <property type="evidence" value="ECO:0007669"/>
    <property type="project" value="TreeGrafter"/>
</dbReference>
<dbReference type="InterPro" id="IPR011333">
    <property type="entry name" value="SKP1/BTB/POZ_sf"/>
</dbReference>
<feature type="compositionally biased region" description="Low complexity" evidence="3">
    <location>
        <begin position="968"/>
        <end position="991"/>
    </location>
</feature>
<dbReference type="Gene3D" id="2.120.10.80">
    <property type="entry name" value="Kelch-type beta propeller"/>
    <property type="match status" value="1"/>
</dbReference>
<feature type="compositionally biased region" description="Low complexity" evidence="3">
    <location>
        <begin position="357"/>
        <end position="378"/>
    </location>
</feature>
<evidence type="ECO:0000256" key="1">
    <source>
        <dbReference type="ARBA" id="ARBA00022441"/>
    </source>
</evidence>
<feature type="compositionally biased region" description="Basic and acidic residues" evidence="3">
    <location>
        <begin position="240"/>
        <end position="253"/>
    </location>
</feature>
<evidence type="ECO:0000256" key="3">
    <source>
        <dbReference type="SAM" id="MobiDB-lite"/>
    </source>
</evidence>
<dbReference type="PANTHER" id="PTHR43503">
    <property type="entry name" value="MCG48959-RELATED"/>
    <property type="match status" value="1"/>
</dbReference>
<evidence type="ECO:0000313" key="5">
    <source>
        <dbReference type="EMBL" id="KAG0019748.1"/>
    </source>
</evidence>
<name>A0A9P6MZT8_9FUNG</name>
<evidence type="ECO:0000313" key="6">
    <source>
        <dbReference type="Proteomes" id="UP000703661"/>
    </source>
</evidence>
<dbReference type="SMART" id="SM00225">
    <property type="entry name" value="BTB"/>
    <property type="match status" value="1"/>
</dbReference>
<dbReference type="GO" id="GO:0005829">
    <property type="term" value="C:cytosol"/>
    <property type="evidence" value="ECO:0007669"/>
    <property type="project" value="TreeGrafter"/>
</dbReference>
<dbReference type="EMBL" id="JAAAID010000263">
    <property type="protein sequence ID" value="KAG0019748.1"/>
    <property type="molecule type" value="Genomic_DNA"/>
</dbReference>
<dbReference type="PANTHER" id="PTHR43503:SF2">
    <property type="entry name" value="NEGATIVE REGULATOR OF SPORULATION MDS3-RELATED"/>
    <property type="match status" value="1"/>
</dbReference>
<protein>
    <recommendedName>
        <fullName evidence="4">BTB domain-containing protein</fullName>
    </recommendedName>
</protein>
<sequence>MVIFGGRCLEKAKNSADPTKENLHETCLNDTHILDLKTLQWIPSGLNSRGVVMAGGSSESLSVGMDNKNEDSGRWSMEPTCTNAEGSYFDIPTSSPAQQHNPYLFHTPEPRFAHVASISGDHMVIMGGHSLDNNYIHEISVLDLKRHIWMDGGTLLGNASQSRTSLASVEEKPMVRRRRRYLECLATETLQHRPRRLSITSTFSPFSPFGPSPTDIATPSKEMSPLSPTSPGDMLSPLLDPRKDSWHRGEGHPFEMSGPLPSIRQRFMSDSGLPSTIELDDYVWVTEGKQQDASESISSQESVGQGMDSDVHNVQDVATNATQPSIAGNSKSPHMIAPSVAPSNRSIMSSGSEKFGSRSQSSSLSIHSTKSHSRTSTSPIQHAVPKSFFSKSNGGLFELDSLATTVAREKKSNSPKNDDKSTKGSFTYDKPSQLKRSSSIGANSTTSRRSSGAVDDNIATRRLRREFESEDKADKRRSLDSVLDSVNVFDPSFAEGRLGITDTPRSQYIPTPHSQPLFMYSNCTLDGKIKRDFLKVQAAKGPYRPGTGKASYEVRPEWTALDLGPGVLGGFENQCPPKMYFPATHIVDNYFVLSGTLVEDEREKQIAELSSASKPFYTVINNGAQKQSDTRQPAASTSPRRSFSVWMHHFHNHQWTQLELSKNLRSGTWNHSVLDRENDFLYILGQRKDNPDYETQEMLPKLSVDPEAELDSPLAAVSFTHMIIVDLEGLEICPDVDESCIGPNGIRLGLDMLRDGIGADVVLVSSLDGGRIRVNSGIVGQRWGYFQALMEDRDKIRNMNAEAQKSVDGQNNPNSQSKKWYLDDRPTEVLVCETTPILVAFLQYIYTNELATPHQLKLKTLQGLLLISHLYDLTRLQQLVRKAIYQQLNASNAGAICQVAVLTHEFGLQTRAIRTLLQSNRMAQMRRQGEEAEAKRRLEFAMSRLEEIEEDRKRKASMQANHILFQQGGSTSTGATGSNFSSNSSDSITGGPTSTAALRHGSIASANTGSASGSGLSAIGRFFRHREESVESAGSFV</sequence>
<keyword evidence="6" id="KW-1185">Reference proteome</keyword>
<gene>
    <name evidence="5" type="ORF">BGZ80_005320</name>
</gene>
<feature type="domain" description="BTB" evidence="4">
    <location>
        <begin position="759"/>
        <end position="854"/>
    </location>
</feature>
<feature type="compositionally biased region" description="Polar residues" evidence="3">
    <location>
        <begin position="323"/>
        <end position="332"/>
    </location>
</feature>
<feature type="region of interest" description="Disordered" evidence="3">
    <location>
        <begin position="407"/>
        <end position="457"/>
    </location>
</feature>
<dbReference type="PROSITE" id="PS50097">
    <property type="entry name" value="BTB"/>
    <property type="match status" value="1"/>
</dbReference>
<dbReference type="InterPro" id="IPR015915">
    <property type="entry name" value="Kelch-typ_b-propeller"/>
</dbReference>
<dbReference type="InterPro" id="IPR000210">
    <property type="entry name" value="BTB/POZ_dom"/>
</dbReference>
<reference evidence="5" key="1">
    <citation type="journal article" date="2020" name="Fungal Divers.">
        <title>Resolving the Mortierellaceae phylogeny through synthesis of multi-gene phylogenetics and phylogenomics.</title>
        <authorList>
            <person name="Vandepol N."/>
            <person name="Liber J."/>
            <person name="Desiro A."/>
            <person name="Na H."/>
            <person name="Kennedy M."/>
            <person name="Barry K."/>
            <person name="Grigoriev I.V."/>
            <person name="Miller A.N."/>
            <person name="O'Donnell K."/>
            <person name="Stajich J.E."/>
            <person name="Bonito G."/>
        </authorList>
    </citation>
    <scope>NUCLEOTIDE SEQUENCE</scope>
    <source>
        <strain evidence="5">NRRL 2769</strain>
    </source>
</reference>
<dbReference type="Gene3D" id="3.30.710.10">
    <property type="entry name" value="Potassium Channel Kv1.1, Chain A"/>
    <property type="match status" value="1"/>
</dbReference>
<feature type="region of interest" description="Disordered" evidence="3">
    <location>
        <begin position="201"/>
        <end position="268"/>
    </location>
</feature>
<dbReference type="AlphaFoldDB" id="A0A9P6MZT8"/>
<evidence type="ECO:0000259" key="4">
    <source>
        <dbReference type="PROSITE" id="PS50097"/>
    </source>
</evidence>
<comment type="caution">
    <text evidence="5">The sequence shown here is derived from an EMBL/GenBank/DDBJ whole genome shotgun (WGS) entry which is preliminary data.</text>
</comment>
<accession>A0A9P6MZT8</accession>